<sequence length="913" mass="101389">IITYNQLSVLNIYFIYTERPTPVVIITPDNQVFRGESVTLRCDLQRERGQIISPYTWYKGNSVYPYSSSQEYTISSVTAYDSGEYSCRGTVKGTSRYSHTSTAVKLTVFERPKAVLNIKPGNRVFKGETVTIRCDLQGGGDFEWTYNWSQNSVSSSSTSNQYTISSVTDSHWGDYYCYGTVKGTTRYSDSSAAVRLTVSDLPKPSLTVDPDSTVFTGESVTLKCVITGYDGWRYQWYKKNYWGRWAAVSQSGFYTVNSNTLTIRGDDVINGDQYQCRGKRSNRPTSSQNSNSVTLTVKDLPRASLTVDPDSTVFTGESVTLKCEITGYDGWRYQWYKGSSLITTSTDKKHTFTISSAADQDQYWCRGERDNRPRSSQNSNKVTLTVRETPKPELTSPLKGAALIGNPVTLYCNLKQSVGWRFDWFKHTQTPESETTTDTHSSYTIRPVSVSDGGQYWCRAGRGDPVYYTNYSDALWVNVTALSPPVTLIVSPSRSQHFTTDSLSLICEEQSNSTGWRVRRYSHSERNVSDCSSGWGSVTGSTCNISSHYTSHTGVYWCESESGGSSSAVNITVHNGPVILESSVHPVTEGDPLTLHCLYRDPKSSDLTADFYKDGLLLQNQTTGEMIIPTVSKSDEGLYHCTIPEKGKSPQSWISVRASPNIPPVVLALGLSLTLFLIIMLCVFCCYKKKKKGNQKDGSVSSVQNQNPGAIPLQAGNDHIYDDVGAKENNNTEDTEANASEITYAQVKFSKKKLKGKDKEATEPSDVTYSLIQMKTLTPCSEDEAIPGPSDANPGPSDVVYSQIQIKPKKPKVKDVKAEPSDVTYAEIDLKDKKNLKENENKLQKDADAGPSDVTYAEIDLKDKKKPKKKPPVPPKGKGCAASNTVYSELKQNLQRPLIFSTDLKLKQKQCHE</sequence>
<evidence type="ECO:0000313" key="6">
    <source>
        <dbReference type="Ensembl" id="ENSAMXP00000036171.1"/>
    </source>
</evidence>
<dbReference type="Gene3D" id="2.60.40.10">
    <property type="entry name" value="Immunoglobulins"/>
    <property type="match status" value="7"/>
</dbReference>
<feature type="domain" description="Ig-like" evidence="5">
    <location>
        <begin position="112"/>
        <end position="199"/>
    </location>
</feature>
<proteinExistence type="predicted"/>
<name>A0A3B1J2P2_ASTMX</name>
<dbReference type="PROSITE" id="PS50835">
    <property type="entry name" value="IG_LIKE"/>
    <property type="match status" value="6"/>
</dbReference>
<keyword evidence="7" id="KW-1185">Reference proteome</keyword>
<dbReference type="Proteomes" id="UP000018467">
    <property type="component" value="Unassembled WGS sequence"/>
</dbReference>
<feature type="domain" description="Ig-like" evidence="5">
    <location>
        <begin position="22"/>
        <end position="107"/>
    </location>
</feature>
<accession>A0A3B1J2P2</accession>
<dbReference type="STRING" id="7994.ENSAMXP00000036171"/>
<dbReference type="AlphaFoldDB" id="A0A3B1J2P2"/>
<feature type="domain" description="Ig-like" evidence="5">
    <location>
        <begin position="301"/>
        <end position="385"/>
    </location>
</feature>
<keyword evidence="4" id="KW-1133">Transmembrane helix</keyword>
<reference evidence="7" key="1">
    <citation type="submission" date="2013-03" db="EMBL/GenBank/DDBJ databases">
        <authorList>
            <person name="Jeffery W."/>
            <person name="Warren W."/>
            <person name="Wilson R.K."/>
        </authorList>
    </citation>
    <scope>NUCLEOTIDE SEQUENCE</scope>
    <source>
        <strain evidence="7">female</strain>
    </source>
</reference>
<reference evidence="6" key="4">
    <citation type="submission" date="2025-09" db="UniProtKB">
        <authorList>
            <consortium name="Ensembl"/>
        </authorList>
    </citation>
    <scope>IDENTIFICATION</scope>
</reference>
<dbReference type="SMART" id="SM00409">
    <property type="entry name" value="IG"/>
    <property type="match status" value="7"/>
</dbReference>
<dbReference type="GeneTree" id="ENSGT00940000162700"/>
<dbReference type="InParanoid" id="A0A3B1J2P2"/>
<evidence type="ECO:0000256" key="2">
    <source>
        <dbReference type="ARBA" id="ARBA00023157"/>
    </source>
</evidence>
<dbReference type="InterPro" id="IPR050488">
    <property type="entry name" value="Ig_Fc_receptor"/>
</dbReference>
<evidence type="ECO:0000313" key="7">
    <source>
        <dbReference type="Proteomes" id="UP000018467"/>
    </source>
</evidence>
<dbReference type="GO" id="GO:0009897">
    <property type="term" value="C:external side of plasma membrane"/>
    <property type="evidence" value="ECO:0007669"/>
    <property type="project" value="TreeGrafter"/>
</dbReference>
<evidence type="ECO:0000256" key="3">
    <source>
        <dbReference type="SAM" id="MobiDB-lite"/>
    </source>
</evidence>
<dbReference type="GO" id="GO:0006955">
    <property type="term" value="P:immune response"/>
    <property type="evidence" value="ECO:0007669"/>
    <property type="project" value="TreeGrafter"/>
</dbReference>
<dbReference type="PANTHER" id="PTHR11481:SF64">
    <property type="entry name" value="FC RECEPTOR-LIKE PROTEIN 4"/>
    <property type="match status" value="1"/>
</dbReference>
<dbReference type="SUPFAM" id="SSF48726">
    <property type="entry name" value="Immunoglobulin"/>
    <property type="match status" value="6"/>
</dbReference>
<feature type="domain" description="Ig-like" evidence="5">
    <location>
        <begin position="392"/>
        <end position="460"/>
    </location>
</feature>
<feature type="domain" description="Ig-like" evidence="5">
    <location>
        <begin position="202"/>
        <end position="296"/>
    </location>
</feature>
<feature type="region of interest" description="Disordered" evidence="3">
    <location>
        <begin position="839"/>
        <end position="882"/>
    </location>
</feature>
<dbReference type="CDD" id="cd00096">
    <property type="entry name" value="Ig"/>
    <property type="match status" value="1"/>
</dbReference>
<dbReference type="InterPro" id="IPR036179">
    <property type="entry name" value="Ig-like_dom_sf"/>
</dbReference>
<dbReference type="InterPro" id="IPR003598">
    <property type="entry name" value="Ig_sub2"/>
</dbReference>
<feature type="compositionally biased region" description="Polar residues" evidence="3">
    <location>
        <begin position="696"/>
        <end position="708"/>
    </location>
</feature>
<reference evidence="7" key="2">
    <citation type="journal article" date="2014" name="Nat. Commun.">
        <title>The cavefish genome reveals candidate genes for eye loss.</title>
        <authorList>
            <person name="McGaugh S.E."/>
            <person name="Gross J.B."/>
            <person name="Aken B."/>
            <person name="Blin M."/>
            <person name="Borowsky R."/>
            <person name="Chalopin D."/>
            <person name="Hinaux H."/>
            <person name="Jeffery W.R."/>
            <person name="Keene A."/>
            <person name="Ma L."/>
            <person name="Minx P."/>
            <person name="Murphy D."/>
            <person name="O'Quin K.E."/>
            <person name="Retaux S."/>
            <person name="Rohner N."/>
            <person name="Searle S.M."/>
            <person name="Stahl B.A."/>
            <person name="Tabin C."/>
            <person name="Volff J.N."/>
            <person name="Yoshizawa M."/>
            <person name="Warren W.C."/>
        </authorList>
    </citation>
    <scope>NUCLEOTIDE SEQUENCE [LARGE SCALE GENOMIC DNA]</scope>
    <source>
        <strain evidence="7">female</strain>
    </source>
</reference>
<dbReference type="Pfam" id="PF13927">
    <property type="entry name" value="Ig_3"/>
    <property type="match status" value="2"/>
</dbReference>
<feature type="domain" description="Ig-like" evidence="5">
    <location>
        <begin position="577"/>
        <end position="655"/>
    </location>
</feature>
<dbReference type="PANTHER" id="PTHR11481">
    <property type="entry name" value="IMMUNOGLOBULIN FC RECEPTOR"/>
    <property type="match status" value="1"/>
</dbReference>
<dbReference type="InterPro" id="IPR007110">
    <property type="entry name" value="Ig-like_dom"/>
</dbReference>
<dbReference type="Bgee" id="ENSAMXG00000030173">
    <property type="expression patterns" value="Expressed in muscle tissue and 10 other cell types or tissues"/>
</dbReference>
<evidence type="ECO:0000256" key="4">
    <source>
        <dbReference type="SAM" id="Phobius"/>
    </source>
</evidence>
<protein>
    <recommendedName>
        <fullName evidence="5">Ig-like domain-containing protein</fullName>
    </recommendedName>
</protein>
<evidence type="ECO:0000259" key="5">
    <source>
        <dbReference type="PROSITE" id="PS50835"/>
    </source>
</evidence>
<dbReference type="GO" id="GO:0007166">
    <property type="term" value="P:cell surface receptor signaling pathway"/>
    <property type="evidence" value="ECO:0007669"/>
    <property type="project" value="TreeGrafter"/>
</dbReference>
<keyword evidence="4" id="KW-0472">Membrane</keyword>
<dbReference type="InterPro" id="IPR013783">
    <property type="entry name" value="Ig-like_fold"/>
</dbReference>
<feature type="region of interest" description="Disordered" evidence="3">
    <location>
        <begin position="692"/>
        <end position="738"/>
    </location>
</feature>
<evidence type="ECO:0000256" key="1">
    <source>
        <dbReference type="ARBA" id="ARBA00022729"/>
    </source>
</evidence>
<reference evidence="6" key="3">
    <citation type="submission" date="2025-08" db="UniProtKB">
        <authorList>
            <consortium name="Ensembl"/>
        </authorList>
    </citation>
    <scope>IDENTIFICATION</scope>
</reference>
<keyword evidence="1" id="KW-0732">Signal</keyword>
<feature type="transmembrane region" description="Helical" evidence="4">
    <location>
        <begin position="665"/>
        <end position="687"/>
    </location>
</feature>
<dbReference type="InterPro" id="IPR003599">
    <property type="entry name" value="Ig_sub"/>
</dbReference>
<organism evidence="6 7">
    <name type="scientific">Astyanax mexicanus</name>
    <name type="common">Blind cave fish</name>
    <name type="synonym">Astyanax fasciatus mexicanus</name>
    <dbReference type="NCBI Taxonomy" id="7994"/>
    <lineage>
        <taxon>Eukaryota</taxon>
        <taxon>Metazoa</taxon>
        <taxon>Chordata</taxon>
        <taxon>Craniata</taxon>
        <taxon>Vertebrata</taxon>
        <taxon>Euteleostomi</taxon>
        <taxon>Actinopterygii</taxon>
        <taxon>Neopterygii</taxon>
        <taxon>Teleostei</taxon>
        <taxon>Ostariophysi</taxon>
        <taxon>Characiformes</taxon>
        <taxon>Characoidei</taxon>
        <taxon>Acestrorhamphidae</taxon>
        <taxon>Acestrorhamphinae</taxon>
        <taxon>Astyanax</taxon>
    </lineage>
</organism>
<feature type="compositionally biased region" description="Basic and acidic residues" evidence="3">
    <location>
        <begin position="839"/>
        <end position="848"/>
    </location>
</feature>
<dbReference type="Pfam" id="PF13895">
    <property type="entry name" value="Ig_2"/>
    <property type="match status" value="4"/>
</dbReference>
<dbReference type="SMART" id="SM00408">
    <property type="entry name" value="IGc2"/>
    <property type="match status" value="6"/>
</dbReference>
<keyword evidence="2" id="KW-1015">Disulfide bond</keyword>
<keyword evidence="4" id="KW-0812">Transmembrane</keyword>
<dbReference type="Ensembl" id="ENSAMXT00000054431.1">
    <property type="protein sequence ID" value="ENSAMXP00000036171.1"/>
    <property type="gene ID" value="ENSAMXG00000030173.1"/>
</dbReference>
<dbReference type="GO" id="GO:0004888">
    <property type="term" value="F:transmembrane signaling receptor activity"/>
    <property type="evidence" value="ECO:0007669"/>
    <property type="project" value="TreeGrafter"/>
</dbReference>